<keyword evidence="2" id="KW-0812">Transmembrane</keyword>
<dbReference type="OrthoDB" id="1111223at2759"/>
<dbReference type="STRING" id="81972.D7LIC5"/>
<evidence type="ECO:0000256" key="5">
    <source>
        <dbReference type="SAM" id="SignalP"/>
    </source>
</evidence>
<dbReference type="Pfam" id="PF01094">
    <property type="entry name" value="ANF_receptor"/>
    <property type="match status" value="1"/>
</dbReference>
<dbReference type="InterPro" id="IPR015683">
    <property type="entry name" value="Ionotropic_Glu_rcpt"/>
</dbReference>
<keyword evidence="8" id="KW-1185">Reference proteome</keyword>
<comment type="subcellular location">
    <subcellularLocation>
        <location evidence="1">Membrane</location>
    </subcellularLocation>
</comment>
<dbReference type="KEGG" id="aly:9316681"/>
<dbReference type="SUPFAM" id="SSF53822">
    <property type="entry name" value="Periplasmic binding protein-like I"/>
    <property type="match status" value="1"/>
</dbReference>
<evidence type="ECO:0000256" key="4">
    <source>
        <dbReference type="ARBA" id="ARBA00023136"/>
    </source>
</evidence>
<evidence type="ECO:0000256" key="3">
    <source>
        <dbReference type="ARBA" id="ARBA00022989"/>
    </source>
</evidence>
<organism evidence="8">
    <name type="scientific">Arabidopsis lyrata subsp. lyrata</name>
    <name type="common">Lyre-leaved rock-cress</name>
    <dbReference type="NCBI Taxonomy" id="81972"/>
    <lineage>
        <taxon>Eukaryota</taxon>
        <taxon>Viridiplantae</taxon>
        <taxon>Streptophyta</taxon>
        <taxon>Embryophyta</taxon>
        <taxon>Tracheophyta</taxon>
        <taxon>Spermatophyta</taxon>
        <taxon>Magnoliopsida</taxon>
        <taxon>eudicotyledons</taxon>
        <taxon>Gunneridae</taxon>
        <taxon>Pentapetalae</taxon>
        <taxon>rosids</taxon>
        <taxon>malvids</taxon>
        <taxon>Brassicales</taxon>
        <taxon>Brassicaceae</taxon>
        <taxon>Camelineae</taxon>
        <taxon>Arabidopsis</taxon>
    </lineage>
</organism>
<evidence type="ECO:0000256" key="1">
    <source>
        <dbReference type="ARBA" id="ARBA00004370"/>
    </source>
</evidence>
<evidence type="ECO:0000259" key="6">
    <source>
        <dbReference type="Pfam" id="PF01094"/>
    </source>
</evidence>
<dbReference type="Gene3D" id="3.40.50.2300">
    <property type="match status" value="2"/>
</dbReference>
<accession>D7LIC5</accession>
<dbReference type="HOGENOM" id="CLU_073708_0_0_1"/>
<dbReference type="Proteomes" id="UP000008694">
    <property type="component" value="Unassembled WGS sequence"/>
</dbReference>
<feature type="signal peptide" evidence="5">
    <location>
        <begin position="1"/>
        <end position="23"/>
    </location>
</feature>
<reference evidence="8" key="1">
    <citation type="journal article" date="2011" name="Nat. Genet.">
        <title>The Arabidopsis lyrata genome sequence and the basis of rapid genome size change.</title>
        <authorList>
            <person name="Hu T.T."/>
            <person name="Pattyn P."/>
            <person name="Bakker E.G."/>
            <person name="Cao J."/>
            <person name="Cheng J.-F."/>
            <person name="Clark R.M."/>
            <person name="Fahlgren N."/>
            <person name="Fawcett J.A."/>
            <person name="Grimwood J."/>
            <person name="Gundlach H."/>
            <person name="Haberer G."/>
            <person name="Hollister J.D."/>
            <person name="Ossowski S."/>
            <person name="Ottilar R.P."/>
            <person name="Salamov A.A."/>
            <person name="Schneeberger K."/>
            <person name="Spannagl M."/>
            <person name="Wang X."/>
            <person name="Yang L."/>
            <person name="Nasrallah M.E."/>
            <person name="Bergelson J."/>
            <person name="Carrington J.C."/>
            <person name="Gaut B.S."/>
            <person name="Schmutz J."/>
            <person name="Mayer K.F.X."/>
            <person name="Van de Peer Y."/>
            <person name="Grigoriev I.V."/>
            <person name="Nordborg M."/>
            <person name="Weigel D."/>
            <person name="Guo Y.-L."/>
        </authorList>
    </citation>
    <scope>NUCLEOTIDE SEQUENCE [LARGE SCALE GENOMIC DNA]</scope>
    <source>
        <strain evidence="8">cv. MN47</strain>
    </source>
</reference>
<feature type="chain" id="PRO_5003102754" evidence="5">
    <location>
        <begin position="24"/>
        <end position="250"/>
    </location>
</feature>
<keyword evidence="4" id="KW-0472">Membrane</keyword>
<evidence type="ECO:0000313" key="7">
    <source>
        <dbReference type="EMBL" id="EFH56873.1"/>
    </source>
</evidence>
<proteinExistence type="predicted"/>
<feature type="domain" description="Receptor ligand binding region" evidence="6">
    <location>
        <begin position="47"/>
        <end position="250"/>
    </location>
</feature>
<sequence length="250" mass="28199">MRNMKVFFFFLLFFSLCVEFSRGQKEITEVNVGVVTDVGTSYSDVAMLCINMSLADFYSSRPQFQTRLVVNIGDSRNDVLGAAAAALELIKIKKVKAILGPWTSMQAHFLIEIGQKSQVPIVSYSATSPFLTSLRSPYFFRATYEDSSQVNAIKAIIKLFGWREVVPVYIDNTFGEGIMPRLTDALQEINVRIPYRSVIALNATDHVISMELLKMMTNPTRVFIVHMYSTLASRFFIKAKEIGLMKPGYV</sequence>
<keyword evidence="5" id="KW-0732">Signal</keyword>
<dbReference type="PANTHER" id="PTHR34836">
    <property type="entry name" value="OS06G0188250 PROTEIN"/>
    <property type="match status" value="1"/>
</dbReference>
<gene>
    <name evidence="7" type="ORF">ARALYDRAFT_667780</name>
</gene>
<protein>
    <submittedName>
        <fullName evidence="7">Predicted protein</fullName>
    </submittedName>
</protein>
<dbReference type="eggNOG" id="KOG1052">
    <property type="taxonomic scope" value="Eukaryota"/>
</dbReference>
<keyword evidence="3" id="KW-1133">Transmembrane helix</keyword>
<dbReference type="Gramene" id="Al_scaffold_0004_499">
    <property type="protein sequence ID" value="Al_scaffold_0004_499"/>
    <property type="gene ID" value="Al_scaffold_0004_499"/>
</dbReference>
<dbReference type="PANTHER" id="PTHR34836:SF8">
    <property type="entry name" value="BNAC04G37200D PROTEIN"/>
    <property type="match status" value="1"/>
</dbReference>
<dbReference type="InterPro" id="IPR001828">
    <property type="entry name" value="ANF_lig-bd_rcpt"/>
</dbReference>
<dbReference type="EMBL" id="GL348716">
    <property type="protein sequence ID" value="EFH56873.1"/>
    <property type="molecule type" value="Genomic_DNA"/>
</dbReference>
<dbReference type="GO" id="GO:0016020">
    <property type="term" value="C:membrane"/>
    <property type="evidence" value="ECO:0007669"/>
    <property type="project" value="UniProtKB-SubCell"/>
</dbReference>
<name>D7LIC5_ARALL</name>
<dbReference type="InterPro" id="IPR028082">
    <property type="entry name" value="Peripla_BP_I"/>
</dbReference>
<evidence type="ECO:0000313" key="8">
    <source>
        <dbReference type="Proteomes" id="UP000008694"/>
    </source>
</evidence>
<evidence type="ECO:0000256" key="2">
    <source>
        <dbReference type="ARBA" id="ARBA00022692"/>
    </source>
</evidence>
<dbReference type="AlphaFoldDB" id="D7LIC5"/>